<dbReference type="PANTHER" id="PTHR37540">
    <property type="entry name" value="TRANSCRIPTION FACTOR (ACR-2), PUTATIVE-RELATED-RELATED"/>
    <property type="match status" value="1"/>
</dbReference>
<evidence type="ECO:0000256" key="1">
    <source>
        <dbReference type="ARBA" id="ARBA00023242"/>
    </source>
</evidence>
<dbReference type="EMBL" id="JANPWZ010003440">
    <property type="protein sequence ID" value="KAJ3552644.1"/>
    <property type="molecule type" value="Genomic_DNA"/>
</dbReference>
<evidence type="ECO:0008006" key="5">
    <source>
        <dbReference type="Google" id="ProtNLM"/>
    </source>
</evidence>
<dbReference type="InterPro" id="IPR021858">
    <property type="entry name" value="Fun_TF"/>
</dbReference>
<proteinExistence type="predicted"/>
<comment type="caution">
    <text evidence="3">The sequence shown here is derived from an EMBL/GenBank/DDBJ whole genome shotgun (WGS) entry which is preliminary data.</text>
</comment>
<organism evidence="3 4">
    <name type="scientific">Xylaria arbuscula</name>
    <dbReference type="NCBI Taxonomy" id="114810"/>
    <lineage>
        <taxon>Eukaryota</taxon>
        <taxon>Fungi</taxon>
        <taxon>Dikarya</taxon>
        <taxon>Ascomycota</taxon>
        <taxon>Pezizomycotina</taxon>
        <taxon>Sordariomycetes</taxon>
        <taxon>Xylariomycetidae</taxon>
        <taxon>Xylariales</taxon>
        <taxon>Xylariaceae</taxon>
        <taxon>Xylaria</taxon>
    </lineage>
</organism>
<evidence type="ECO:0000313" key="4">
    <source>
        <dbReference type="Proteomes" id="UP001148614"/>
    </source>
</evidence>
<dbReference type="VEuPathDB" id="FungiDB:F4678DRAFT_425071"/>
<sequence>MRYDITSENFAGVQASYVCKSIRPIFLREKSDNCEIYERSSPLGLLYEGPQVALPLAKVARYLPAPIQGLFILLALGHQLLQLPRDVEPSVRTRAWSAISFWTFQVVRKLNEEIAQQKTQASDGTITAVVMLMMIDQQLKPSCGWRFHYHGLMQMIRMRGGAERLWLECPHMHNALMSMVVGEIFANTTSPSHDQVTELSHPKNLDFLPSILDGVGDANNVYVGSICPRPLFYDVIRINHLRALAARGVQCSPPSSSSSYSLSTSSSPLSSHLYEDVSVYTDAQDLVDQILRFSPETYASSNGNTRTQSNWLLVGRIHQSAILLYCILSLQHVLPLPEPGVVSRTVRTHYSRLLLDLKEGYKHDRFKNCFFWPLVVAGAAAVRGTAFEQAFIADTIKDCAKDVGSSVPLMVRKMLMSFWGSGKQGWDDCFDQPLILLRGDSKRSSDQYYATLSAWTSMASNQTRGSESPALQSTTSEIYPSLDSRHQPKALLYYAASTSNSGPSQREEKPTLAPGIRNVETEQAPRLQAPLQSAHRCVV</sequence>
<accession>A0A9W8N3L5</accession>
<evidence type="ECO:0000256" key="2">
    <source>
        <dbReference type="SAM" id="MobiDB-lite"/>
    </source>
</evidence>
<evidence type="ECO:0000313" key="3">
    <source>
        <dbReference type="EMBL" id="KAJ3552644.1"/>
    </source>
</evidence>
<dbReference type="Proteomes" id="UP001148614">
    <property type="component" value="Unassembled WGS sequence"/>
</dbReference>
<reference evidence="3" key="1">
    <citation type="submission" date="2022-07" db="EMBL/GenBank/DDBJ databases">
        <title>Genome Sequence of Xylaria arbuscula.</title>
        <authorList>
            <person name="Buettner E."/>
        </authorList>
    </citation>
    <scope>NUCLEOTIDE SEQUENCE</scope>
    <source>
        <strain evidence="3">VT107</strain>
    </source>
</reference>
<dbReference type="AlphaFoldDB" id="A0A9W8N3L5"/>
<protein>
    <recommendedName>
        <fullName evidence="5">Transcription factor domain-containing protein</fullName>
    </recommendedName>
</protein>
<dbReference type="PANTHER" id="PTHR37540:SF5">
    <property type="entry name" value="TRANSCRIPTION FACTOR DOMAIN-CONTAINING PROTEIN"/>
    <property type="match status" value="1"/>
</dbReference>
<gene>
    <name evidence="3" type="ORF">NPX13_g11065</name>
</gene>
<keyword evidence="1" id="KW-0539">Nucleus</keyword>
<name>A0A9W8N3L5_9PEZI</name>
<dbReference type="Pfam" id="PF11951">
    <property type="entry name" value="Fungal_trans_2"/>
    <property type="match status" value="1"/>
</dbReference>
<feature type="region of interest" description="Disordered" evidence="2">
    <location>
        <begin position="497"/>
        <end position="539"/>
    </location>
</feature>
<keyword evidence="4" id="KW-1185">Reference proteome</keyword>